<name>A0A835U1V0_VANPL</name>
<dbReference type="EMBL" id="JADCNL010000655">
    <property type="protein sequence ID" value="KAG0445790.1"/>
    <property type="molecule type" value="Genomic_DNA"/>
</dbReference>
<evidence type="ECO:0000313" key="5">
    <source>
        <dbReference type="Proteomes" id="UP000639772"/>
    </source>
</evidence>
<organism evidence="2 5">
    <name type="scientific">Vanilla planifolia</name>
    <name type="common">Vanilla</name>
    <dbReference type="NCBI Taxonomy" id="51239"/>
    <lineage>
        <taxon>Eukaryota</taxon>
        <taxon>Viridiplantae</taxon>
        <taxon>Streptophyta</taxon>
        <taxon>Embryophyta</taxon>
        <taxon>Tracheophyta</taxon>
        <taxon>Spermatophyta</taxon>
        <taxon>Magnoliopsida</taxon>
        <taxon>Liliopsida</taxon>
        <taxon>Asparagales</taxon>
        <taxon>Orchidaceae</taxon>
        <taxon>Vanilloideae</taxon>
        <taxon>Vanilleae</taxon>
        <taxon>Vanilla</taxon>
    </lineage>
</organism>
<gene>
    <name evidence="3" type="ORF">HPP92_029156</name>
    <name evidence="2" type="ORF">HPP92_029168</name>
</gene>
<evidence type="ECO:0000313" key="3">
    <source>
        <dbReference type="EMBL" id="KAG0445790.1"/>
    </source>
</evidence>
<accession>A0A835U1V0</accession>
<sequence length="106" mass="12237">AKYSARGSRSGLPAETTESLRNQAQANSFNTFLLPHLNKSLRRHQKDSRGPCFLDFLECRLETRDIEKYSCRMRKDKGEDVVQRTWELRRRGPEVPWVKGIEGASA</sequence>
<evidence type="ECO:0000313" key="4">
    <source>
        <dbReference type="Proteomes" id="UP000636800"/>
    </source>
</evidence>
<comment type="caution">
    <text evidence="2">The sequence shown here is derived from an EMBL/GenBank/DDBJ whole genome shotgun (WGS) entry which is preliminary data.</text>
</comment>
<dbReference type="AlphaFoldDB" id="A0A835U1V0"/>
<dbReference type="EMBL" id="JADCNM010000656">
    <property type="protein sequence ID" value="KAG0445778.1"/>
    <property type="molecule type" value="Genomic_DNA"/>
</dbReference>
<protein>
    <submittedName>
        <fullName evidence="2">Uncharacterized protein</fullName>
    </submittedName>
</protein>
<dbReference type="Proteomes" id="UP000639772">
    <property type="component" value="Unassembled WGS sequence"/>
</dbReference>
<feature type="non-terminal residue" evidence="2">
    <location>
        <position position="1"/>
    </location>
</feature>
<keyword evidence="4" id="KW-1185">Reference proteome</keyword>
<feature type="region of interest" description="Disordered" evidence="1">
    <location>
        <begin position="1"/>
        <end position="21"/>
    </location>
</feature>
<reference evidence="4 5" key="1">
    <citation type="journal article" date="2020" name="Nat. Food">
        <title>A phased Vanilla planifolia genome enables genetic improvement of flavour and production.</title>
        <authorList>
            <person name="Hasing T."/>
            <person name="Tang H."/>
            <person name="Brym M."/>
            <person name="Khazi F."/>
            <person name="Huang T."/>
            <person name="Chambers A.H."/>
        </authorList>
    </citation>
    <scope>NUCLEOTIDE SEQUENCE [LARGE SCALE GENOMIC DNA]</scope>
    <source>
        <tissue evidence="2">Leaf</tissue>
    </source>
</reference>
<evidence type="ECO:0000256" key="1">
    <source>
        <dbReference type="SAM" id="MobiDB-lite"/>
    </source>
</evidence>
<proteinExistence type="predicted"/>
<dbReference type="Proteomes" id="UP000636800">
    <property type="component" value="Unassembled WGS sequence"/>
</dbReference>
<evidence type="ECO:0000313" key="2">
    <source>
        <dbReference type="EMBL" id="KAG0445778.1"/>
    </source>
</evidence>